<evidence type="ECO:0000259" key="8">
    <source>
        <dbReference type="Pfam" id="PF00685"/>
    </source>
</evidence>
<accession>A0A8C4XD97</accession>
<evidence type="ECO:0000256" key="1">
    <source>
        <dbReference type="ARBA" id="ARBA00004496"/>
    </source>
</evidence>
<comment type="subcellular location">
    <subcellularLocation>
        <location evidence="1">Cytoplasm</location>
    </subcellularLocation>
</comment>
<dbReference type="PANTHER" id="PTHR11783">
    <property type="entry name" value="SULFOTRANSFERASE SULT"/>
    <property type="match status" value="1"/>
</dbReference>
<protein>
    <recommendedName>
        <fullName evidence="6">Sulfotransferase</fullName>
        <ecNumber evidence="6">2.8.2.-</ecNumber>
    </recommendedName>
</protein>
<dbReference type="Pfam" id="PF00685">
    <property type="entry name" value="Sulfotransfer_1"/>
    <property type="match status" value="1"/>
</dbReference>
<dbReference type="Gene3D" id="3.40.50.300">
    <property type="entry name" value="P-loop containing nucleotide triphosphate hydrolases"/>
    <property type="match status" value="1"/>
</dbReference>
<keyword evidence="3" id="KW-0963">Cytoplasm</keyword>
<reference evidence="9" key="1">
    <citation type="submission" date="2021-06" db="EMBL/GenBank/DDBJ databases">
        <authorList>
            <consortium name="Wellcome Sanger Institute Data Sharing"/>
        </authorList>
    </citation>
    <scope>NUCLEOTIDE SEQUENCE [LARGE SCALE GENOMIC DNA]</scope>
</reference>
<reference evidence="9" key="2">
    <citation type="submission" date="2025-08" db="UniProtKB">
        <authorList>
            <consortium name="Ensembl"/>
        </authorList>
    </citation>
    <scope>IDENTIFICATION</scope>
</reference>
<feature type="region of interest" description="Disordered" evidence="7">
    <location>
        <begin position="1"/>
        <end position="25"/>
    </location>
</feature>
<dbReference type="InterPro" id="IPR000863">
    <property type="entry name" value="Sulfotransferase_dom"/>
</dbReference>
<evidence type="ECO:0000313" key="9">
    <source>
        <dbReference type="Ensembl" id="ENSECRP00000023477.1"/>
    </source>
</evidence>
<organism evidence="9 10">
    <name type="scientific">Erpetoichthys calabaricus</name>
    <name type="common">Rope fish</name>
    <name type="synonym">Calamoichthys calabaricus</name>
    <dbReference type="NCBI Taxonomy" id="27687"/>
    <lineage>
        <taxon>Eukaryota</taxon>
        <taxon>Metazoa</taxon>
        <taxon>Chordata</taxon>
        <taxon>Craniata</taxon>
        <taxon>Vertebrata</taxon>
        <taxon>Euteleostomi</taxon>
        <taxon>Actinopterygii</taxon>
        <taxon>Polypteriformes</taxon>
        <taxon>Polypteridae</taxon>
        <taxon>Erpetoichthys</taxon>
    </lineage>
</organism>
<reference evidence="9" key="3">
    <citation type="submission" date="2025-09" db="UniProtKB">
        <authorList>
            <consortium name="Ensembl"/>
        </authorList>
    </citation>
    <scope>IDENTIFICATION</scope>
</reference>
<dbReference type="Ensembl" id="ENSECRT00000023982.1">
    <property type="protein sequence ID" value="ENSECRP00000023477.1"/>
    <property type="gene ID" value="ENSECRG00000015872.1"/>
</dbReference>
<evidence type="ECO:0000256" key="3">
    <source>
        <dbReference type="ARBA" id="ARBA00022490"/>
    </source>
</evidence>
<dbReference type="GO" id="GO:0005737">
    <property type="term" value="C:cytoplasm"/>
    <property type="evidence" value="ECO:0007669"/>
    <property type="project" value="UniProtKB-SubCell"/>
</dbReference>
<sequence>MSESLGAPHHEACNIGPPNPTRRTERQRLCDVKGVPLISSMHEIFGRVEKFQAKADDVLIATYPKAGTTWMIEIVDSIRQGGITKEIKTIPSHERAPYLEMNSQDMIPSGLDLLEAMPSPRLVKTHLPFQLVPPSFWDKGCKVIYVARNAKDVLVSYYFFQKTFIGLPNTGTWDDFFESFLSGNVECGSWFDHVTGWWDVREKHQILYVFYEDILQDPTREVERLVHFLGHTLDKGTIQEIVKHTSFDMMKDNPMTNASTVPTSVLDLSISPFMRKGQVGDWKNHFTVAQNERFEEEYRRRMAKTSLRFRTEL</sequence>
<dbReference type="AlphaFoldDB" id="A0A8C4XD97"/>
<dbReference type="Proteomes" id="UP000694620">
    <property type="component" value="Chromosome 12"/>
</dbReference>
<proteinExistence type="inferred from homology"/>
<dbReference type="FunFam" id="3.40.50.300:FF:000433">
    <property type="entry name" value="Estrogen sulfotransferase"/>
    <property type="match status" value="1"/>
</dbReference>
<dbReference type="SUPFAM" id="SSF52540">
    <property type="entry name" value="P-loop containing nucleoside triphosphate hydrolases"/>
    <property type="match status" value="1"/>
</dbReference>
<keyword evidence="10" id="KW-1185">Reference proteome</keyword>
<dbReference type="InterPro" id="IPR027417">
    <property type="entry name" value="P-loop_NTPase"/>
</dbReference>
<evidence type="ECO:0000256" key="6">
    <source>
        <dbReference type="RuleBase" id="RU361155"/>
    </source>
</evidence>
<evidence type="ECO:0000256" key="4">
    <source>
        <dbReference type="ARBA" id="ARBA00022679"/>
    </source>
</evidence>
<dbReference type="GO" id="GO:0008146">
    <property type="term" value="F:sulfotransferase activity"/>
    <property type="evidence" value="ECO:0007669"/>
    <property type="project" value="InterPro"/>
</dbReference>
<evidence type="ECO:0000256" key="5">
    <source>
        <dbReference type="ARBA" id="ARBA00022939"/>
    </source>
</evidence>
<feature type="domain" description="Sulfotransferase" evidence="8">
    <location>
        <begin position="56"/>
        <end position="305"/>
    </location>
</feature>
<dbReference type="GeneTree" id="ENSGT00940000160912"/>
<dbReference type="GO" id="GO:0006584">
    <property type="term" value="P:catecholamine metabolic process"/>
    <property type="evidence" value="ECO:0007669"/>
    <property type="project" value="UniProtKB-KW"/>
</dbReference>
<evidence type="ECO:0000313" key="10">
    <source>
        <dbReference type="Proteomes" id="UP000694620"/>
    </source>
</evidence>
<dbReference type="GO" id="GO:0006805">
    <property type="term" value="P:xenobiotic metabolic process"/>
    <property type="evidence" value="ECO:0007669"/>
    <property type="project" value="UniProtKB-ARBA"/>
</dbReference>
<evidence type="ECO:0000256" key="7">
    <source>
        <dbReference type="SAM" id="MobiDB-lite"/>
    </source>
</evidence>
<evidence type="ECO:0000256" key="2">
    <source>
        <dbReference type="ARBA" id="ARBA00005771"/>
    </source>
</evidence>
<gene>
    <name evidence="9" type="primary">LOC114661632</name>
</gene>
<keyword evidence="4 6" id="KW-0808">Transferase</keyword>
<name>A0A8C4XD97_ERPCA</name>
<dbReference type="EC" id="2.8.2.-" evidence="6"/>
<keyword evidence="5" id="KW-0128">Catecholamine metabolism</keyword>
<comment type="similarity">
    <text evidence="2 6">Belongs to the sulfotransferase 1 family.</text>
</comment>